<feature type="region of interest" description="Disordered" evidence="1">
    <location>
        <begin position="209"/>
        <end position="236"/>
    </location>
</feature>
<dbReference type="Proteomes" id="UP001516023">
    <property type="component" value="Unassembled WGS sequence"/>
</dbReference>
<keyword evidence="4" id="KW-1185">Reference proteome</keyword>
<gene>
    <name evidence="3" type="ORF">HJC23_006363</name>
</gene>
<organism evidence="3 4">
    <name type="scientific">Cyclotella cryptica</name>
    <dbReference type="NCBI Taxonomy" id="29204"/>
    <lineage>
        <taxon>Eukaryota</taxon>
        <taxon>Sar</taxon>
        <taxon>Stramenopiles</taxon>
        <taxon>Ochrophyta</taxon>
        <taxon>Bacillariophyta</taxon>
        <taxon>Coscinodiscophyceae</taxon>
        <taxon>Thalassiosirophycidae</taxon>
        <taxon>Stephanodiscales</taxon>
        <taxon>Stephanodiscaceae</taxon>
        <taxon>Cyclotella</taxon>
    </lineage>
</organism>
<dbReference type="Gene3D" id="1.10.220.20">
    <property type="match status" value="1"/>
</dbReference>
<evidence type="ECO:0000256" key="1">
    <source>
        <dbReference type="SAM" id="MobiDB-lite"/>
    </source>
</evidence>
<proteinExistence type="predicted"/>
<dbReference type="PANTHER" id="PTHR10663">
    <property type="entry name" value="GUANYL-NUCLEOTIDE EXCHANGE FACTOR"/>
    <property type="match status" value="1"/>
</dbReference>
<sequence length="1875" mass="204537">MSTPTPASFPPTKSLPSPSSAAQHIAAEARTLLASLRGGPPHVARGELAAGLHNLRGLVRSTALEGVSTSVGGDGIAAVDGRSAMVHDAAPADSALGDVRLPPPSSPTKRESYVRAADSRGEAAASLPPPPPLSSTADLPDDADSNDGLGDKYPDAEPLVHPECPSTPTAAQQTLPLLPPEHPNTPTPHAVPFPGQIAQTLIEEWPRNTTSEPALPRTNTNNTTSDANPSSKPNDPGPYASPFLAVIIDPRAAGPHTLVALRALHRLIERGSIVQWCTAHDASGPNVHSAYPFYTHLEAVALGVLACRFEQTDAGADEAVEMAIADLLGLIIEYDAAGARSVGNLVLKHAREKKRKGVAVHPVQSSSSSSSSSCQSQQPVAQSLQGNKGIRIPRLPASVIMEAFHAVFVTRQTFVRGGIHVGHYSPALSNHFEQVLMRMIHCVFWGEDDGHLFNVSRQIRASFSSRHVGAAKAILEFLVDQILGVTLRGESGEGNSHWMEGGVPIGQYQDGRALCLRLIQCCIKTGWGRGEMSDGVVIEEDGALLRVVEDDLCLALLTTGQAIWAEDGQYNGSAPVSTEVVSEVCSTLSLLWSLSCLRTRLHSQFMAIFSGFYQRALSLLRKRPFPEDGMAFQSNIIFDLEVEIILESLVDILCLHGGSSLSTLEELFGTYDCSMTELDIASGLLVELSLCCGGSVDEDGEVMLVSAPLSKTASSGTQTPLSKESGPKGGSLRQKGQSVRPVPDHLKVLCAQALLGSLKQLFREPEQMNKIIHANITSSQIKESEITDTCNGSLRRAKERKRVLHNAAKLFNEKPTKGIQYLLDHDIFTDPVTPESVSSFLRNGLVVGLDKAAVGQYLGEKGKASSPDKNHPVWDSEWFHKEVLAAFCSSFAFEHQSLLDGLRMFLATFRLPGEAQMIDRILQGFAESCGCSCEESVNGSLKLFSTDEKRASDAAYLLSFSIIMLNTDLHNDNIRPDRKMKVNDFVKNNTNYGKEISDKDLPREYLEGLYNNIKENQIRTLGEGADGSMTIERWKDVMSGSSSQPVDFGHQEMKDLKELLLESSWRPIFSAISGLWGMNRFVETDDEGFELIRSGRLQSSRLGIDMAYELLSGASGRPDIFQDLFTHICLMTGLLGDYSTSPDERSYEFLQSVERQSALIVAMKVCLEHGDVVGLDGWKCVWGMVFELRDLQLLSARSYPKLMAESDADLLSIDARQEFSRRMTKGDAFEDHGRPRQGMGLFGSLFRSASSSDNIQYQMQGLTLSVHFKEAQLLWDDFASSDEDDDDDFGRRDSDSFTPRNLSPIGVAFHNRFVEESASGEHDTPITGLERMDSARTDIQSLRARVRQRLAQLIDFFGLISESRFFDSSLGLSDAVNALVEIIHDASKQGNVDTCDGPEVDDSYYGLPLSPASEALAEILLCEITLKNKDRFAMIWENVLGAHYNSRLSIKPSKESDDHSETIKLTPGIEKCVTSVLRLCAFAVNRNIPITSQVLATLNILHPPLGALFWSPLELNLDKHLSEGIWRICQSVEGLSQVSTDGWEGILGVLEWCASRGGLRYPDRPGILADDDPSLQAFRSLHLLLHASELKDSVPFSVVTSIRCLVEAGERANSTRLSIAGLDLLQVLHLRLESSLGVQSMSGRNHRVSTVSESKLLASYWLPILEAIGEPAEKSRNTSVRQQAISLLTDALLDRHGTCVPESTICGIIEGISVPLAGKRITDLLRTRHDENDFENTMDELELCIGLLFKPLLHHLKTLLSVESEFLGIWISLLGIMTQLLGDEPYAGGSRIPGAIMTRESLLQRTKELGSEHLRNAIMVLSALGVLAEEGSDAEISSVTWAAIGSIGYCKPLIDEWKQSARGDTKVVPDANAEV</sequence>
<feature type="compositionally biased region" description="Polar residues" evidence="1">
    <location>
        <begin position="209"/>
        <end position="233"/>
    </location>
</feature>
<dbReference type="SUPFAM" id="SSF48425">
    <property type="entry name" value="Sec7 domain"/>
    <property type="match status" value="1"/>
</dbReference>
<dbReference type="InterPro" id="IPR023394">
    <property type="entry name" value="Sec7_C_sf"/>
</dbReference>
<evidence type="ECO:0000313" key="4">
    <source>
        <dbReference type="Proteomes" id="UP001516023"/>
    </source>
</evidence>
<dbReference type="Pfam" id="PF01369">
    <property type="entry name" value="Sec7"/>
    <property type="match status" value="1"/>
</dbReference>
<feature type="region of interest" description="Disordered" evidence="1">
    <location>
        <begin position="1"/>
        <end position="23"/>
    </location>
</feature>
<dbReference type="EMBL" id="JABMIG020000075">
    <property type="protein sequence ID" value="KAL3795042.1"/>
    <property type="molecule type" value="Genomic_DNA"/>
</dbReference>
<name>A0ABD3Q3Y3_9STRA</name>
<feature type="region of interest" description="Disordered" evidence="1">
    <location>
        <begin position="357"/>
        <end position="378"/>
    </location>
</feature>
<dbReference type="PANTHER" id="PTHR10663:SF388">
    <property type="entry name" value="GOLGI-SPECIFIC BREFELDIN A-RESISTANCE GUANINE NUCLEOTIDE EXCHANGE FACTOR 1"/>
    <property type="match status" value="1"/>
</dbReference>
<feature type="compositionally biased region" description="Pro residues" evidence="1">
    <location>
        <begin position="177"/>
        <end position="189"/>
    </location>
</feature>
<protein>
    <recommendedName>
        <fullName evidence="2">SEC7 domain-containing protein</fullName>
    </recommendedName>
</protein>
<accession>A0ABD3Q3Y3</accession>
<dbReference type="InterPro" id="IPR035999">
    <property type="entry name" value="Sec7_dom_sf"/>
</dbReference>
<dbReference type="PROSITE" id="PS50190">
    <property type="entry name" value="SEC7"/>
    <property type="match status" value="1"/>
</dbReference>
<dbReference type="InterPro" id="IPR000904">
    <property type="entry name" value="Sec7_dom"/>
</dbReference>
<dbReference type="SMART" id="SM00222">
    <property type="entry name" value="Sec7"/>
    <property type="match status" value="1"/>
</dbReference>
<feature type="compositionally biased region" description="Low complexity" evidence="1">
    <location>
        <begin position="364"/>
        <end position="378"/>
    </location>
</feature>
<dbReference type="CDD" id="cd00171">
    <property type="entry name" value="Sec7"/>
    <property type="match status" value="1"/>
</dbReference>
<reference evidence="3 4" key="1">
    <citation type="journal article" date="2020" name="G3 (Bethesda)">
        <title>Improved Reference Genome for Cyclotella cryptica CCMP332, a Model for Cell Wall Morphogenesis, Salinity Adaptation, and Lipid Production in Diatoms (Bacillariophyta).</title>
        <authorList>
            <person name="Roberts W.R."/>
            <person name="Downey K.M."/>
            <person name="Ruck E.C."/>
            <person name="Traller J.C."/>
            <person name="Alverson A.J."/>
        </authorList>
    </citation>
    <scope>NUCLEOTIDE SEQUENCE [LARGE SCALE GENOMIC DNA]</scope>
    <source>
        <strain evidence="3 4">CCMP332</strain>
    </source>
</reference>
<feature type="domain" description="SEC7" evidence="2">
    <location>
        <begin position="793"/>
        <end position="1016"/>
    </location>
</feature>
<dbReference type="Gene3D" id="1.10.1000.11">
    <property type="entry name" value="Arf Nucleotide-binding Site Opener,domain 2"/>
    <property type="match status" value="1"/>
</dbReference>
<feature type="region of interest" description="Disordered" evidence="1">
    <location>
        <begin position="90"/>
        <end position="189"/>
    </location>
</feature>
<feature type="region of interest" description="Disordered" evidence="1">
    <location>
        <begin position="711"/>
        <end position="738"/>
    </location>
</feature>
<feature type="compositionally biased region" description="Basic and acidic residues" evidence="1">
    <location>
        <begin position="149"/>
        <end position="160"/>
    </location>
</feature>
<dbReference type="GO" id="GO:0005737">
    <property type="term" value="C:cytoplasm"/>
    <property type="evidence" value="ECO:0007669"/>
    <property type="project" value="UniProtKB-ARBA"/>
</dbReference>
<evidence type="ECO:0000313" key="3">
    <source>
        <dbReference type="EMBL" id="KAL3795042.1"/>
    </source>
</evidence>
<evidence type="ECO:0000259" key="2">
    <source>
        <dbReference type="PROSITE" id="PS50190"/>
    </source>
</evidence>
<feature type="compositionally biased region" description="Polar residues" evidence="1">
    <location>
        <begin position="711"/>
        <end position="722"/>
    </location>
</feature>
<feature type="compositionally biased region" description="Basic and acidic residues" evidence="1">
    <location>
        <begin position="108"/>
        <end position="121"/>
    </location>
</feature>
<comment type="caution">
    <text evidence="3">The sequence shown here is derived from an EMBL/GenBank/DDBJ whole genome shotgun (WGS) entry which is preliminary data.</text>
</comment>
<dbReference type="GO" id="GO:0016192">
    <property type="term" value="P:vesicle-mediated transport"/>
    <property type="evidence" value="ECO:0007669"/>
    <property type="project" value="UniProtKB-ARBA"/>
</dbReference>
<feature type="compositionally biased region" description="Polar residues" evidence="1">
    <location>
        <begin position="166"/>
        <end position="175"/>
    </location>
</feature>
<dbReference type="GO" id="GO:0012505">
    <property type="term" value="C:endomembrane system"/>
    <property type="evidence" value="ECO:0007669"/>
    <property type="project" value="UniProtKB-ARBA"/>
</dbReference>